<comment type="caution">
    <text evidence="1">The sequence shown here is derived from an EMBL/GenBank/DDBJ whole genome shotgun (WGS) entry which is preliminary data.</text>
</comment>
<sequence length="114" mass="11716">MGSRGRFVSTDCPVEANRAALGNGARVARVSYFQEGAQGLLAQGGSARRGTITEMVESVVGSVESCYFAFGEDDLFVIGDVPDDVAAAALAIRTAATGAAISHTVRFADAGSDR</sequence>
<evidence type="ECO:0000313" key="2">
    <source>
        <dbReference type="Proteomes" id="UP000798951"/>
    </source>
</evidence>
<protein>
    <submittedName>
        <fullName evidence="1">Uncharacterized protein with GYD domain</fullName>
    </submittedName>
</protein>
<evidence type="ECO:0000313" key="1">
    <source>
        <dbReference type="EMBL" id="KAF0846689.1"/>
    </source>
</evidence>
<proteinExistence type="predicted"/>
<gene>
    <name evidence="1" type="ORF">FNL39_104110</name>
</gene>
<dbReference type="Pfam" id="PF08734">
    <property type="entry name" value="GYD"/>
    <property type="match status" value="1"/>
</dbReference>
<dbReference type="EMBL" id="VMSD01000004">
    <property type="protein sequence ID" value="KAF0846689.1"/>
    <property type="molecule type" value="Genomic_DNA"/>
</dbReference>
<keyword evidence="2" id="KW-1185">Reference proteome</keyword>
<dbReference type="InterPro" id="IPR014845">
    <property type="entry name" value="GYD/TTHA1554"/>
</dbReference>
<reference evidence="1 2" key="1">
    <citation type="submission" date="2019-07" db="EMBL/GenBank/DDBJ databases">
        <title>Genomic Encyclopedia of Type Strains, Phase IV (KMG-IV): sequencing the most valuable type-strain genomes for metagenomic binning, comparative biology and taxonomic classification.</title>
        <authorList>
            <person name="Goeker M."/>
        </authorList>
    </citation>
    <scope>NUCLEOTIDE SEQUENCE [LARGE SCALE GENOMIC DNA]</scope>
    <source>
        <strain evidence="1 2">DSM 44831</strain>
    </source>
</reference>
<dbReference type="Proteomes" id="UP000798951">
    <property type="component" value="Unassembled WGS sequence"/>
</dbReference>
<organism evidence="1 2">
    <name type="scientific">Nocardia caishijiensis</name>
    <dbReference type="NCBI Taxonomy" id="184756"/>
    <lineage>
        <taxon>Bacteria</taxon>
        <taxon>Bacillati</taxon>
        <taxon>Actinomycetota</taxon>
        <taxon>Actinomycetes</taxon>
        <taxon>Mycobacteriales</taxon>
        <taxon>Nocardiaceae</taxon>
        <taxon>Nocardia</taxon>
    </lineage>
</organism>
<accession>A0ABQ6YLN0</accession>
<name>A0ABQ6YLN0_9NOCA</name>